<dbReference type="KEGG" id="cci:CC1G_03108"/>
<evidence type="ECO:0000313" key="2">
    <source>
        <dbReference type="EMBL" id="EAU80932.2"/>
    </source>
</evidence>
<organism evidence="2 3">
    <name type="scientific">Coprinopsis cinerea (strain Okayama-7 / 130 / ATCC MYA-4618 / FGSC 9003)</name>
    <name type="common">Inky cap fungus</name>
    <name type="synonym">Hormographiella aspergillata</name>
    <dbReference type="NCBI Taxonomy" id="240176"/>
    <lineage>
        <taxon>Eukaryota</taxon>
        <taxon>Fungi</taxon>
        <taxon>Dikarya</taxon>
        <taxon>Basidiomycota</taxon>
        <taxon>Agaricomycotina</taxon>
        <taxon>Agaricomycetes</taxon>
        <taxon>Agaricomycetidae</taxon>
        <taxon>Agaricales</taxon>
        <taxon>Agaricineae</taxon>
        <taxon>Psathyrellaceae</taxon>
        <taxon>Coprinopsis</taxon>
    </lineage>
</organism>
<keyword evidence="3" id="KW-1185">Reference proteome</keyword>
<reference evidence="2 3" key="1">
    <citation type="journal article" date="2010" name="Proc. Natl. Acad. Sci. U.S.A.">
        <title>Insights into evolution of multicellular fungi from the assembled chromosomes of the mushroom Coprinopsis cinerea (Coprinus cinereus).</title>
        <authorList>
            <person name="Stajich J.E."/>
            <person name="Wilke S.K."/>
            <person name="Ahren D."/>
            <person name="Au C.H."/>
            <person name="Birren B.W."/>
            <person name="Borodovsky M."/>
            <person name="Burns C."/>
            <person name="Canback B."/>
            <person name="Casselton L.A."/>
            <person name="Cheng C.K."/>
            <person name="Deng J."/>
            <person name="Dietrich F.S."/>
            <person name="Fargo D.C."/>
            <person name="Farman M.L."/>
            <person name="Gathman A.C."/>
            <person name="Goldberg J."/>
            <person name="Guigo R."/>
            <person name="Hoegger P.J."/>
            <person name="Hooker J.B."/>
            <person name="Huggins A."/>
            <person name="James T.Y."/>
            <person name="Kamada T."/>
            <person name="Kilaru S."/>
            <person name="Kodira C."/>
            <person name="Kues U."/>
            <person name="Kupfer D."/>
            <person name="Kwan H.S."/>
            <person name="Lomsadze A."/>
            <person name="Li W."/>
            <person name="Lilly W.W."/>
            <person name="Ma L.J."/>
            <person name="Mackey A.J."/>
            <person name="Manning G."/>
            <person name="Martin F."/>
            <person name="Muraguchi H."/>
            <person name="Natvig D.O."/>
            <person name="Palmerini H."/>
            <person name="Ramesh M.A."/>
            <person name="Rehmeyer C.J."/>
            <person name="Roe B.A."/>
            <person name="Shenoy N."/>
            <person name="Stanke M."/>
            <person name="Ter-Hovhannisyan V."/>
            <person name="Tunlid A."/>
            <person name="Velagapudi R."/>
            <person name="Vision T.J."/>
            <person name="Zeng Q."/>
            <person name="Zolan M.E."/>
            <person name="Pukkila P.J."/>
        </authorList>
    </citation>
    <scope>NUCLEOTIDE SEQUENCE [LARGE SCALE GENOMIC DNA]</scope>
    <source>
        <strain evidence="3">Okayama-7 / 130 / ATCC MYA-4618 / FGSC 9003</strain>
    </source>
</reference>
<name>A8PEY9_COPC7</name>
<evidence type="ECO:0000313" key="3">
    <source>
        <dbReference type="Proteomes" id="UP000001861"/>
    </source>
</evidence>
<dbReference type="GeneID" id="6017534"/>
<dbReference type="Pfam" id="PF00651">
    <property type="entry name" value="BTB"/>
    <property type="match status" value="1"/>
</dbReference>
<dbReference type="HOGENOM" id="CLU_033082_3_2_1"/>
<comment type="caution">
    <text evidence="2">The sequence shown here is derived from an EMBL/GenBank/DDBJ whole genome shotgun (WGS) entry which is preliminary data.</text>
</comment>
<dbReference type="PROSITE" id="PS50097">
    <property type="entry name" value="BTB"/>
    <property type="match status" value="1"/>
</dbReference>
<proteinExistence type="predicted"/>
<dbReference type="eggNOG" id="ENOG502R07X">
    <property type="taxonomic scope" value="Eukaryota"/>
</dbReference>
<dbReference type="RefSeq" id="XP_001840879.2">
    <property type="nucleotide sequence ID" value="XM_001840827.2"/>
</dbReference>
<dbReference type="InterPro" id="IPR011333">
    <property type="entry name" value="SKP1/BTB/POZ_sf"/>
</dbReference>
<dbReference type="EMBL" id="AACS02000008">
    <property type="protein sequence ID" value="EAU80932.2"/>
    <property type="molecule type" value="Genomic_DNA"/>
</dbReference>
<protein>
    <recommendedName>
        <fullName evidence="1">BTB domain-containing protein</fullName>
    </recommendedName>
</protein>
<sequence>MSTIMEKARSARLKRPRVDSTSLVSETTAAGVVGEAGNVLSRDAVSGANDRLEKEERLGGVPCSNVSMPHPSVTRGKVWFRDGNVVLQIENVQFRVHIGVIERHSIVLKEKLANLSASGEDTGPVVCLDDSAKDWEELLLYIYDGAVNRKADENLLFPIIAAMLRLGHKYKITALRDEGLARIKRAFPSSLELFCKTDGRTRNCFYLPYDGQFADVMKVMVELGLKKCLPAMYYAAVCDYPTYLTILDQNADLPLAIVQTLALGHARVYQGMMTHVFSHLIQGVPVQGCERRGASGSNTPELNAICKARCSALLENLVGPPLRLDRVLYPWDHETWYHTNLCGACARFCVSAFTAGRLRFWEALPSYFGLPAWNELKDFVRE</sequence>
<feature type="domain" description="BTB" evidence="1">
    <location>
        <begin position="83"/>
        <end position="151"/>
    </location>
</feature>
<dbReference type="VEuPathDB" id="FungiDB:CC1G_03108"/>
<dbReference type="InterPro" id="IPR000210">
    <property type="entry name" value="BTB/POZ_dom"/>
</dbReference>
<accession>A8PEY9</accession>
<dbReference type="OMA" id="RGACTIC"/>
<dbReference type="InParanoid" id="A8PEY9"/>
<dbReference type="Proteomes" id="UP000001861">
    <property type="component" value="Unassembled WGS sequence"/>
</dbReference>
<dbReference type="Gene3D" id="3.30.710.10">
    <property type="entry name" value="Potassium Channel Kv1.1, Chain A"/>
    <property type="match status" value="1"/>
</dbReference>
<evidence type="ECO:0000259" key="1">
    <source>
        <dbReference type="PROSITE" id="PS50097"/>
    </source>
</evidence>
<gene>
    <name evidence="2" type="ORF">CC1G_03108</name>
</gene>
<dbReference type="AlphaFoldDB" id="A8PEY9"/>
<dbReference type="OrthoDB" id="3217871at2759"/>